<keyword evidence="1" id="KW-0472">Membrane</keyword>
<accession>A0A2A8CZM5</accession>
<feature type="transmembrane region" description="Helical" evidence="1">
    <location>
        <begin position="20"/>
        <end position="41"/>
    </location>
</feature>
<dbReference type="EMBL" id="PDEQ01000003">
    <property type="protein sequence ID" value="PEN13848.1"/>
    <property type="molecule type" value="Genomic_DNA"/>
</dbReference>
<feature type="transmembrane region" description="Helical" evidence="1">
    <location>
        <begin position="75"/>
        <end position="96"/>
    </location>
</feature>
<keyword evidence="1" id="KW-0812">Transmembrane</keyword>
<keyword evidence="3" id="KW-1185">Reference proteome</keyword>
<evidence type="ECO:0000256" key="1">
    <source>
        <dbReference type="SAM" id="Phobius"/>
    </source>
</evidence>
<evidence type="ECO:0000313" key="2">
    <source>
        <dbReference type="EMBL" id="PEN13848.1"/>
    </source>
</evidence>
<gene>
    <name evidence="2" type="ORF">CRI94_07235</name>
</gene>
<feature type="transmembrane region" description="Helical" evidence="1">
    <location>
        <begin position="116"/>
        <end position="135"/>
    </location>
</feature>
<organism evidence="2 3">
    <name type="scientific">Longibacter salinarum</name>
    <dbReference type="NCBI Taxonomy" id="1850348"/>
    <lineage>
        <taxon>Bacteria</taxon>
        <taxon>Pseudomonadati</taxon>
        <taxon>Rhodothermota</taxon>
        <taxon>Rhodothermia</taxon>
        <taxon>Rhodothermales</taxon>
        <taxon>Salisaetaceae</taxon>
        <taxon>Longibacter</taxon>
    </lineage>
</organism>
<evidence type="ECO:0000313" key="3">
    <source>
        <dbReference type="Proteomes" id="UP000220102"/>
    </source>
</evidence>
<dbReference type="AlphaFoldDB" id="A0A2A8CZM5"/>
<feature type="transmembrane region" description="Helical" evidence="1">
    <location>
        <begin position="47"/>
        <end position="66"/>
    </location>
</feature>
<keyword evidence="1" id="KW-1133">Transmembrane helix</keyword>
<reference evidence="2 3" key="1">
    <citation type="submission" date="2017-10" db="EMBL/GenBank/DDBJ databases">
        <title>Draft genome of Longibacter Salinarum.</title>
        <authorList>
            <person name="Goh K.M."/>
            <person name="Shamsir M.S."/>
            <person name="Lim S.W."/>
        </authorList>
    </citation>
    <scope>NUCLEOTIDE SEQUENCE [LARGE SCALE GENOMIC DNA]</scope>
    <source>
        <strain evidence="2 3">KCTC 52045</strain>
    </source>
</reference>
<proteinExistence type="predicted"/>
<sequence length="149" mass="16645">MPQAQLRRPLGVSLISTYDLLMVAILPSALIMLQVFGAIGVGRPETLHVFISVLLSAGIVVSASAIRRGENWARFILLALITIYYVGLAFGAPYTVDLAQYVASDDWNSWLLAGRSVFWIALHGWYFFVSADWFFDPHRTRPDGRSGWL</sequence>
<protein>
    <submittedName>
        <fullName evidence="2">Uncharacterized protein</fullName>
    </submittedName>
</protein>
<dbReference type="Proteomes" id="UP000220102">
    <property type="component" value="Unassembled WGS sequence"/>
</dbReference>
<dbReference type="RefSeq" id="WP_098075012.1">
    <property type="nucleotide sequence ID" value="NZ_PDEQ01000003.1"/>
</dbReference>
<name>A0A2A8CZM5_9BACT</name>
<comment type="caution">
    <text evidence="2">The sequence shown here is derived from an EMBL/GenBank/DDBJ whole genome shotgun (WGS) entry which is preliminary data.</text>
</comment>